<organism evidence="2 3">
    <name type="scientific">Rhodocollybia butyracea</name>
    <dbReference type="NCBI Taxonomy" id="206335"/>
    <lineage>
        <taxon>Eukaryota</taxon>
        <taxon>Fungi</taxon>
        <taxon>Dikarya</taxon>
        <taxon>Basidiomycota</taxon>
        <taxon>Agaricomycotina</taxon>
        <taxon>Agaricomycetes</taxon>
        <taxon>Agaricomycetidae</taxon>
        <taxon>Agaricales</taxon>
        <taxon>Marasmiineae</taxon>
        <taxon>Omphalotaceae</taxon>
        <taxon>Rhodocollybia</taxon>
    </lineage>
</organism>
<keyword evidence="3" id="KW-1185">Reference proteome</keyword>
<evidence type="ECO:0000313" key="2">
    <source>
        <dbReference type="EMBL" id="KAF9076859.1"/>
    </source>
</evidence>
<proteinExistence type="predicted"/>
<protein>
    <submittedName>
        <fullName evidence="2">Uncharacterized protein</fullName>
    </submittedName>
</protein>
<dbReference type="AlphaFoldDB" id="A0A9P5Q1Z3"/>
<dbReference type="Proteomes" id="UP000772434">
    <property type="component" value="Unassembled WGS sequence"/>
</dbReference>
<dbReference type="OrthoDB" id="3438340at2759"/>
<comment type="caution">
    <text evidence="2">The sequence shown here is derived from an EMBL/GenBank/DDBJ whole genome shotgun (WGS) entry which is preliminary data.</text>
</comment>
<name>A0A9P5Q1Z3_9AGAR</name>
<dbReference type="EMBL" id="JADNRY010000005">
    <property type="protein sequence ID" value="KAF9076859.1"/>
    <property type="molecule type" value="Genomic_DNA"/>
</dbReference>
<reference evidence="2" key="1">
    <citation type="submission" date="2020-11" db="EMBL/GenBank/DDBJ databases">
        <authorList>
            <consortium name="DOE Joint Genome Institute"/>
            <person name="Ahrendt S."/>
            <person name="Riley R."/>
            <person name="Andreopoulos W."/>
            <person name="Labutti K."/>
            <person name="Pangilinan J."/>
            <person name="Ruiz-Duenas F.J."/>
            <person name="Barrasa J.M."/>
            <person name="Sanchez-Garcia M."/>
            <person name="Camarero S."/>
            <person name="Miyauchi S."/>
            <person name="Serrano A."/>
            <person name="Linde D."/>
            <person name="Babiker R."/>
            <person name="Drula E."/>
            <person name="Ayuso-Fernandez I."/>
            <person name="Pacheco R."/>
            <person name="Padilla G."/>
            <person name="Ferreira P."/>
            <person name="Barriuso J."/>
            <person name="Kellner H."/>
            <person name="Castanera R."/>
            <person name="Alfaro M."/>
            <person name="Ramirez L."/>
            <person name="Pisabarro A.G."/>
            <person name="Kuo A."/>
            <person name="Tritt A."/>
            <person name="Lipzen A."/>
            <person name="He G."/>
            <person name="Yan M."/>
            <person name="Ng V."/>
            <person name="Cullen D."/>
            <person name="Martin F."/>
            <person name="Rosso M.-N."/>
            <person name="Henrissat B."/>
            <person name="Hibbett D."/>
            <person name="Martinez A.T."/>
            <person name="Grigoriev I.V."/>
        </authorList>
    </citation>
    <scope>NUCLEOTIDE SEQUENCE</scope>
    <source>
        <strain evidence="2">AH 40177</strain>
    </source>
</reference>
<feature type="region of interest" description="Disordered" evidence="1">
    <location>
        <begin position="55"/>
        <end position="268"/>
    </location>
</feature>
<feature type="compositionally biased region" description="Polar residues" evidence="1">
    <location>
        <begin position="66"/>
        <end position="75"/>
    </location>
</feature>
<feature type="compositionally biased region" description="Polar residues" evidence="1">
    <location>
        <begin position="172"/>
        <end position="183"/>
    </location>
</feature>
<evidence type="ECO:0000256" key="1">
    <source>
        <dbReference type="SAM" id="MobiDB-lite"/>
    </source>
</evidence>
<feature type="compositionally biased region" description="Basic and acidic residues" evidence="1">
    <location>
        <begin position="230"/>
        <end position="240"/>
    </location>
</feature>
<gene>
    <name evidence="2" type="ORF">BDP27DRAFT_1357650</name>
</gene>
<evidence type="ECO:0000313" key="3">
    <source>
        <dbReference type="Proteomes" id="UP000772434"/>
    </source>
</evidence>
<accession>A0A9P5Q1Z3</accession>
<feature type="compositionally biased region" description="Basic residues" evidence="1">
    <location>
        <begin position="80"/>
        <end position="91"/>
    </location>
</feature>
<feature type="compositionally biased region" description="Basic residues" evidence="1">
    <location>
        <begin position="243"/>
        <end position="259"/>
    </location>
</feature>
<sequence length="268" mass="29544">MAEEEDVDLEALQAQIDLSMSVANDLATSWIKPANKPKPSYNQNLEAELKEYMRKPPRLGVGASIPETSSSGSSRETARLKGHLGRGRGFLHKQASDDEGESRAGAIRKKPIPNPFVMPAPKKKKVDDEITLSLQKPGESPTSMSPDEVGHQKKKKKKRAKTEENALLLLDQTPNTEIVSQSKLVPETGETPGTPQHEKLSPHVTPDQSHRHRLPSDPLPSVLNLNGPVGEDKSDSDDAHTSPSRHKKKRKRRKKKKNHAGLAEFPKS</sequence>